<evidence type="ECO:0000256" key="15">
    <source>
        <dbReference type="ARBA" id="ARBA00032605"/>
    </source>
</evidence>
<evidence type="ECO:0000313" key="20">
    <source>
        <dbReference type="EMBL" id="AGI67309.1"/>
    </source>
</evidence>
<evidence type="ECO:0000256" key="4">
    <source>
        <dbReference type="ARBA" id="ARBA00010561"/>
    </source>
</evidence>
<gene>
    <name evidence="19 20" type="primary">cobS</name>
    <name evidence="20" type="ORF">OAN307_c16370</name>
</gene>
<evidence type="ECO:0000256" key="16">
    <source>
        <dbReference type="ARBA" id="ARBA00032853"/>
    </source>
</evidence>
<dbReference type="EMBL" id="CP003740">
    <property type="protein sequence ID" value="AGI67309.1"/>
    <property type="molecule type" value="Genomic_DNA"/>
</dbReference>
<keyword evidence="11 19" id="KW-0460">Magnesium</keyword>
<dbReference type="UniPathway" id="UPA00148">
    <property type="reaction ID" value="UER00238"/>
</dbReference>
<dbReference type="Proteomes" id="UP000005307">
    <property type="component" value="Chromosome"/>
</dbReference>
<evidence type="ECO:0000256" key="5">
    <source>
        <dbReference type="ARBA" id="ARBA00013200"/>
    </source>
</evidence>
<dbReference type="Pfam" id="PF02654">
    <property type="entry name" value="CobS"/>
    <property type="match status" value="1"/>
</dbReference>
<dbReference type="PANTHER" id="PTHR34148">
    <property type="entry name" value="ADENOSYLCOBINAMIDE-GDP RIBAZOLETRANSFERASE"/>
    <property type="match status" value="1"/>
</dbReference>
<evidence type="ECO:0000256" key="1">
    <source>
        <dbReference type="ARBA" id="ARBA00001946"/>
    </source>
</evidence>
<sequence length="347" mass="36034">MLGRSVSRQLAYQIANSSSRPKAPGGLVSWPLRSLAPAMDSISGPVAASSVARNSFKVTKGAVITKASLQTFRAFSTHWGGNDQTGSDAMAHNTDKLQFAAPWDIAAALGILSRLPVRIDTDRATARGAASAWAYPFAGMILGALACAIGQIALWLGLPNGLAAGLSLAALVIITGAMHEDGLADTADGLWGGWDKNHRLKIMKDSHTGVYGVLALTLGLGLRWQALTLIIDHGALWPGVLAIAMLSRAAMVPVMAGLPHARDEGLSQSVGRPDTTTSLIAIAIATFACMILLHSSGLWLLASALLATLTCAAIAKAKIEGQTGDILGATQQINEISMLLTLAALFS</sequence>
<name>M9R3T0_9RHOB</name>
<dbReference type="GO" id="GO:0051073">
    <property type="term" value="F:adenosylcobinamide-GDP ribazoletransferase activity"/>
    <property type="evidence" value="ECO:0007669"/>
    <property type="project" value="UniProtKB-UniRule"/>
</dbReference>
<feature type="transmembrane region" description="Helical" evidence="19">
    <location>
        <begin position="162"/>
        <end position="178"/>
    </location>
</feature>
<keyword evidence="13 19" id="KW-0472">Membrane</keyword>
<feature type="transmembrane region" description="Helical" evidence="19">
    <location>
        <begin position="133"/>
        <end position="156"/>
    </location>
</feature>
<dbReference type="InterPro" id="IPR003805">
    <property type="entry name" value="CobS"/>
</dbReference>
<dbReference type="KEGG" id="oat:OAN307_c16370"/>
<dbReference type="GO" id="GO:0008818">
    <property type="term" value="F:cobalamin 5'-phosphate synthase activity"/>
    <property type="evidence" value="ECO:0007669"/>
    <property type="project" value="UniProtKB-UniRule"/>
</dbReference>
<dbReference type="HOGENOM" id="CLU_057426_1_0_5"/>
<organism evidence="20 21">
    <name type="scientific">Octadecabacter antarcticus 307</name>
    <dbReference type="NCBI Taxonomy" id="391626"/>
    <lineage>
        <taxon>Bacteria</taxon>
        <taxon>Pseudomonadati</taxon>
        <taxon>Pseudomonadota</taxon>
        <taxon>Alphaproteobacteria</taxon>
        <taxon>Rhodobacterales</taxon>
        <taxon>Roseobacteraceae</taxon>
        <taxon>Octadecabacter</taxon>
    </lineage>
</organism>
<dbReference type="EC" id="2.7.8.26" evidence="5 19"/>
<feature type="transmembrane region" description="Helical" evidence="19">
    <location>
        <begin position="279"/>
        <end position="302"/>
    </location>
</feature>
<dbReference type="PANTHER" id="PTHR34148:SF1">
    <property type="entry name" value="ADENOSYLCOBINAMIDE-GDP RIBAZOLETRANSFERASE"/>
    <property type="match status" value="1"/>
</dbReference>
<keyword evidence="7 19" id="KW-1003">Cell membrane</keyword>
<evidence type="ECO:0000313" key="21">
    <source>
        <dbReference type="Proteomes" id="UP000005307"/>
    </source>
</evidence>
<comment type="catalytic activity">
    <reaction evidence="18 19">
        <text>alpha-ribazole 5'-phosphate + adenosylcob(III)inamide-GDP = adenosylcob(III)alamin 5'-phosphate + GMP + H(+)</text>
        <dbReference type="Rhea" id="RHEA:23560"/>
        <dbReference type="ChEBI" id="CHEBI:15378"/>
        <dbReference type="ChEBI" id="CHEBI:57918"/>
        <dbReference type="ChEBI" id="CHEBI:58115"/>
        <dbReference type="ChEBI" id="CHEBI:60487"/>
        <dbReference type="ChEBI" id="CHEBI:60493"/>
        <dbReference type="EC" id="2.7.8.26"/>
    </reaction>
</comment>
<evidence type="ECO:0000256" key="11">
    <source>
        <dbReference type="ARBA" id="ARBA00022842"/>
    </source>
</evidence>
<dbReference type="GO" id="GO:0005886">
    <property type="term" value="C:plasma membrane"/>
    <property type="evidence" value="ECO:0007669"/>
    <property type="project" value="UniProtKB-SubCell"/>
</dbReference>
<comment type="subcellular location">
    <subcellularLocation>
        <location evidence="2 19">Cell membrane</location>
        <topology evidence="2 19">Multi-pass membrane protein</topology>
    </subcellularLocation>
</comment>
<dbReference type="GO" id="GO:0009236">
    <property type="term" value="P:cobalamin biosynthetic process"/>
    <property type="evidence" value="ECO:0007669"/>
    <property type="project" value="UniProtKB-UniRule"/>
</dbReference>
<accession>M9R3T0</accession>
<dbReference type="eggNOG" id="COG0368">
    <property type="taxonomic scope" value="Bacteria"/>
</dbReference>
<evidence type="ECO:0000256" key="7">
    <source>
        <dbReference type="ARBA" id="ARBA00022475"/>
    </source>
</evidence>
<comment type="similarity">
    <text evidence="4 19">Belongs to the CobS family.</text>
</comment>
<keyword evidence="8 19" id="KW-0169">Cobalamin biosynthesis</keyword>
<evidence type="ECO:0000256" key="13">
    <source>
        <dbReference type="ARBA" id="ARBA00023136"/>
    </source>
</evidence>
<evidence type="ECO:0000256" key="8">
    <source>
        <dbReference type="ARBA" id="ARBA00022573"/>
    </source>
</evidence>
<feature type="transmembrane region" description="Helical" evidence="19">
    <location>
        <begin position="209"/>
        <end position="231"/>
    </location>
</feature>
<comment type="catalytic activity">
    <reaction evidence="17 19">
        <text>alpha-ribazole + adenosylcob(III)inamide-GDP = adenosylcob(III)alamin + GMP + H(+)</text>
        <dbReference type="Rhea" id="RHEA:16049"/>
        <dbReference type="ChEBI" id="CHEBI:10329"/>
        <dbReference type="ChEBI" id="CHEBI:15378"/>
        <dbReference type="ChEBI" id="CHEBI:18408"/>
        <dbReference type="ChEBI" id="CHEBI:58115"/>
        <dbReference type="ChEBI" id="CHEBI:60487"/>
        <dbReference type="EC" id="2.7.8.26"/>
    </reaction>
</comment>
<evidence type="ECO:0000256" key="14">
    <source>
        <dbReference type="ARBA" id="ARBA00025228"/>
    </source>
</evidence>
<evidence type="ECO:0000256" key="10">
    <source>
        <dbReference type="ARBA" id="ARBA00022692"/>
    </source>
</evidence>
<comment type="cofactor">
    <cofactor evidence="1 19">
        <name>Mg(2+)</name>
        <dbReference type="ChEBI" id="CHEBI:18420"/>
    </cofactor>
</comment>
<proteinExistence type="inferred from homology"/>
<comment type="pathway">
    <text evidence="3 19">Cofactor biosynthesis; adenosylcobalamin biosynthesis; adenosylcobalamin from cob(II)yrinate a,c-diamide: step 7/7.</text>
</comment>
<keyword evidence="9 19" id="KW-0808">Transferase</keyword>
<dbReference type="STRING" id="391626.OAN307_c16370"/>
<evidence type="ECO:0000256" key="18">
    <source>
        <dbReference type="ARBA" id="ARBA00049504"/>
    </source>
</evidence>
<evidence type="ECO:0000256" key="3">
    <source>
        <dbReference type="ARBA" id="ARBA00004663"/>
    </source>
</evidence>
<comment type="function">
    <text evidence="14 19">Joins adenosylcobinamide-GDP and alpha-ribazole to generate adenosylcobalamin (Ado-cobalamin). Also synthesizes adenosylcobalamin 5'-phosphate from adenosylcobinamide-GDP and alpha-ribazole 5'-phosphate.</text>
</comment>
<dbReference type="AlphaFoldDB" id="M9R3T0"/>
<keyword evidence="12 19" id="KW-1133">Transmembrane helix</keyword>
<dbReference type="HAMAP" id="MF_00719">
    <property type="entry name" value="CobS"/>
    <property type="match status" value="1"/>
</dbReference>
<evidence type="ECO:0000256" key="17">
    <source>
        <dbReference type="ARBA" id="ARBA00048623"/>
    </source>
</evidence>
<keyword evidence="21" id="KW-1185">Reference proteome</keyword>
<evidence type="ECO:0000256" key="19">
    <source>
        <dbReference type="HAMAP-Rule" id="MF_00719"/>
    </source>
</evidence>
<evidence type="ECO:0000256" key="12">
    <source>
        <dbReference type="ARBA" id="ARBA00022989"/>
    </source>
</evidence>
<protein>
    <recommendedName>
        <fullName evidence="6 19">Adenosylcobinamide-GDP ribazoletransferase</fullName>
        <ecNumber evidence="5 19">2.7.8.26</ecNumber>
    </recommendedName>
    <alternativeName>
        <fullName evidence="16 19">Cobalamin synthase</fullName>
    </alternativeName>
    <alternativeName>
        <fullName evidence="15 19">Cobalamin-5'-phosphate synthase</fullName>
    </alternativeName>
</protein>
<evidence type="ECO:0000256" key="2">
    <source>
        <dbReference type="ARBA" id="ARBA00004651"/>
    </source>
</evidence>
<evidence type="ECO:0000256" key="6">
    <source>
        <dbReference type="ARBA" id="ARBA00015850"/>
    </source>
</evidence>
<evidence type="ECO:0000256" key="9">
    <source>
        <dbReference type="ARBA" id="ARBA00022679"/>
    </source>
</evidence>
<feature type="transmembrane region" description="Helical" evidence="19">
    <location>
        <begin position="237"/>
        <end position="258"/>
    </location>
</feature>
<reference evidence="20 21" key="1">
    <citation type="journal article" date="2013" name="PLoS ONE">
        <title>Poles Apart: Arctic and Antarctic Octadecabacter strains Share High Genome Plasticity and a New Type of Xanthorhodopsin.</title>
        <authorList>
            <person name="Vollmers J."/>
            <person name="Voget S."/>
            <person name="Dietrich S."/>
            <person name="Gollnow K."/>
            <person name="Smits M."/>
            <person name="Meyer K."/>
            <person name="Brinkhoff T."/>
            <person name="Simon M."/>
            <person name="Daniel R."/>
        </authorList>
    </citation>
    <scope>NUCLEOTIDE SEQUENCE [LARGE SCALE GENOMIC DNA]</scope>
    <source>
        <strain evidence="20 21">307</strain>
    </source>
</reference>
<keyword evidence="10 19" id="KW-0812">Transmembrane</keyword>